<dbReference type="EMBL" id="CP035704">
    <property type="protein sequence ID" value="QBB71196.1"/>
    <property type="molecule type" value="Genomic_DNA"/>
</dbReference>
<evidence type="ECO:0000313" key="2">
    <source>
        <dbReference type="Proteomes" id="UP000291562"/>
    </source>
</evidence>
<dbReference type="OrthoDB" id="5949012at2"/>
<evidence type="ECO:0000313" key="1">
    <source>
        <dbReference type="EMBL" id="QBB71196.1"/>
    </source>
</evidence>
<dbReference type="Proteomes" id="UP000291562">
    <property type="component" value="Chromosome"/>
</dbReference>
<gene>
    <name evidence="1" type="ORF">ELE36_13005</name>
</gene>
<reference evidence="1 2" key="1">
    <citation type="submission" date="2019-01" db="EMBL/GenBank/DDBJ databases">
        <title>Pseudolysobacter antarctica gen. nov., sp. nov., isolated from Fildes Peninsula, Antarctica.</title>
        <authorList>
            <person name="Wei Z."/>
            <person name="Peng F."/>
        </authorList>
    </citation>
    <scope>NUCLEOTIDE SEQUENCE [LARGE SCALE GENOMIC DNA]</scope>
    <source>
        <strain evidence="1 2">AQ6-296</strain>
    </source>
</reference>
<name>A0A411HKZ3_9GAMM</name>
<dbReference type="AlphaFoldDB" id="A0A411HKZ3"/>
<proteinExistence type="predicted"/>
<dbReference type="KEGG" id="xbc:ELE36_13005"/>
<organism evidence="1 2">
    <name type="scientific">Pseudolysobacter antarcticus</name>
    <dbReference type="NCBI Taxonomy" id="2511995"/>
    <lineage>
        <taxon>Bacteria</taxon>
        <taxon>Pseudomonadati</taxon>
        <taxon>Pseudomonadota</taxon>
        <taxon>Gammaproteobacteria</taxon>
        <taxon>Lysobacterales</taxon>
        <taxon>Rhodanobacteraceae</taxon>
        <taxon>Pseudolysobacter</taxon>
    </lineage>
</organism>
<protein>
    <submittedName>
        <fullName evidence="1">Uncharacterized protein</fullName>
    </submittedName>
</protein>
<keyword evidence="2" id="KW-1185">Reference proteome</keyword>
<dbReference type="RefSeq" id="WP_129833964.1">
    <property type="nucleotide sequence ID" value="NZ_CP035704.1"/>
</dbReference>
<accession>A0A411HKZ3</accession>
<sequence>MTKVTPMVSATFTIPTLGAHSLLGQENQVGVSPAVTSPMTTQTSGSSFVVFSAGYISNSNAPTDNKANLWMLLGSPVVYHGNNNAFDVKAYLSLAGNGGNGHSVSIVKNGYAQGEITLPFIEIRNADILHDVAQNYPSGAQLTSGSVTTTGPAILLAFWWGDGDGLTHTAVPNNGFSVIESFLNLPPLSAVQCVVTYKQVKAAGTYNVTWTQSPDPGAPLWLFAFQSSETIFAYSFD</sequence>